<dbReference type="HOGENOM" id="CLU_1208624_0_0_5"/>
<protein>
    <submittedName>
        <fullName evidence="1">Uncharacterized protein</fullName>
    </submittedName>
</protein>
<proteinExistence type="predicted"/>
<evidence type="ECO:0000313" key="2">
    <source>
        <dbReference type="Proteomes" id="UP000007058"/>
    </source>
</evidence>
<dbReference type="Proteomes" id="UP000007058">
    <property type="component" value="Chromosome"/>
</dbReference>
<reference evidence="1 2" key="1">
    <citation type="journal article" date="2005" name="DNA Res.">
        <title>Complete genome sequence of the facultative anaerobic magnetotactic bacterium Magnetospirillum sp. strain AMB-1.</title>
        <authorList>
            <person name="Matsunaga T."/>
            <person name="Okamura Y."/>
            <person name="Fukuda Y."/>
            <person name="Wahyudi A.T."/>
            <person name="Murase Y."/>
            <person name="Takeyama H."/>
        </authorList>
    </citation>
    <scope>NUCLEOTIDE SEQUENCE [LARGE SCALE GENOMIC DNA]</scope>
    <source>
        <strain evidence="2">ATCC 700264 / AMB-1</strain>
    </source>
</reference>
<dbReference type="EMBL" id="AP007255">
    <property type="protein sequence ID" value="BAE53019.1"/>
    <property type="molecule type" value="Genomic_DNA"/>
</dbReference>
<keyword evidence="2" id="KW-1185">Reference proteome</keyword>
<dbReference type="AlphaFoldDB" id="Q2VZF6"/>
<organism evidence="1 2">
    <name type="scientific">Paramagnetospirillum magneticum (strain ATCC 700264 / AMB-1)</name>
    <name type="common">Magnetospirillum magneticum</name>
    <dbReference type="NCBI Taxonomy" id="342108"/>
    <lineage>
        <taxon>Bacteria</taxon>
        <taxon>Pseudomonadati</taxon>
        <taxon>Pseudomonadota</taxon>
        <taxon>Alphaproteobacteria</taxon>
        <taxon>Rhodospirillales</taxon>
        <taxon>Magnetospirillaceae</taxon>
        <taxon>Paramagnetospirillum</taxon>
    </lineage>
</organism>
<evidence type="ECO:0000313" key="1">
    <source>
        <dbReference type="EMBL" id="BAE53019.1"/>
    </source>
</evidence>
<dbReference type="KEGG" id="mag:amb4215"/>
<dbReference type="STRING" id="342108.amb4215"/>
<name>Q2VZF6_PARM1</name>
<accession>Q2VZF6</accession>
<sequence length="229" mass="25141">MQRRPDDGAPSPCHTSLLHNGLAHPMTARFWIPAFVAALLLGAGTASADPKVVRALGEDLPQPGAQLEDVRTMKLAPGRRIVCESDLEKPKLANPGLMQAQRSRGADHVRRCAVFADDGNGTWALAGVPTVFGEARLWLIFVEQGSQGRYRLAQFSLWGRNSEWDKAAGLLGAMLGQPGTQAERMLGWKDEQHETLMFIDDKYPDQFAIAVGDVRLRKLMRSPGTSNRE</sequence>
<gene>
    <name evidence="1" type="ordered locus">amb4215</name>
</gene>